<evidence type="ECO:0000313" key="1">
    <source>
        <dbReference type="EMBL" id="OHA41576.1"/>
    </source>
</evidence>
<comment type="caution">
    <text evidence="1">The sequence shown here is derived from an EMBL/GenBank/DDBJ whole genome shotgun (WGS) entry which is preliminary data.</text>
</comment>
<sequence length="62" mass="7489">MRIDPAIVNILMFTLVMVAPRSEVRKFVAFLNQRREARVQRQKDEHYRELLGRWIEENLAPH</sequence>
<protein>
    <submittedName>
        <fullName evidence="1">Uncharacterized protein</fullName>
    </submittedName>
</protein>
<name>A0A1G2NZQ5_9BACT</name>
<accession>A0A1G2NZQ5</accession>
<organism evidence="1 2">
    <name type="scientific">Candidatus Taylorbacteria bacterium RIFCSPLOWO2_12_FULL_43_20</name>
    <dbReference type="NCBI Taxonomy" id="1802332"/>
    <lineage>
        <taxon>Bacteria</taxon>
        <taxon>Candidatus Tayloriibacteriota</taxon>
    </lineage>
</organism>
<reference evidence="1 2" key="1">
    <citation type="journal article" date="2016" name="Nat. Commun.">
        <title>Thousands of microbial genomes shed light on interconnected biogeochemical processes in an aquifer system.</title>
        <authorList>
            <person name="Anantharaman K."/>
            <person name="Brown C.T."/>
            <person name="Hug L.A."/>
            <person name="Sharon I."/>
            <person name="Castelle C.J."/>
            <person name="Probst A.J."/>
            <person name="Thomas B.C."/>
            <person name="Singh A."/>
            <person name="Wilkins M.J."/>
            <person name="Karaoz U."/>
            <person name="Brodie E.L."/>
            <person name="Williams K.H."/>
            <person name="Hubbard S.S."/>
            <person name="Banfield J.F."/>
        </authorList>
    </citation>
    <scope>NUCLEOTIDE SEQUENCE [LARGE SCALE GENOMIC DNA]</scope>
</reference>
<proteinExistence type="predicted"/>
<dbReference type="AlphaFoldDB" id="A0A1G2NZQ5"/>
<dbReference type="EMBL" id="MHSK01000031">
    <property type="protein sequence ID" value="OHA41576.1"/>
    <property type="molecule type" value="Genomic_DNA"/>
</dbReference>
<dbReference type="Proteomes" id="UP000177269">
    <property type="component" value="Unassembled WGS sequence"/>
</dbReference>
<evidence type="ECO:0000313" key="2">
    <source>
        <dbReference type="Proteomes" id="UP000177269"/>
    </source>
</evidence>
<gene>
    <name evidence="1" type="ORF">A3G52_02835</name>
</gene>